<reference evidence="1 2" key="1">
    <citation type="submission" date="2019-03" db="EMBL/GenBank/DDBJ databases">
        <title>Genomic Encyclopedia of Type Strains, Phase IV (KMG-IV): sequencing the most valuable type-strain genomes for metagenomic binning, comparative biology and taxonomic classification.</title>
        <authorList>
            <person name="Goeker M."/>
        </authorList>
    </citation>
    <scope>NUCLEOTIDE SEQUENCE [LARGE SCALE GENOMIC DNA]</scope>
    <source>
        <strain evidence="1 2">DSM 25059</strain>
    </source>
</reference>
<dbReference type="InterPro" id="IPR036514">
    <property type="entry name" value="SGNH_hydro_sf"/>
</dbReference>
<dbReference type="Gene3D" id="3.40.50.1110">
    <property type="entry name" value="SGNH hydrolase"/>
    <property type="match status" value="1"/>
</dbReference>
<accession>A0A4R6FIF6</accession>
<evidence type="ECO:0000313" key="2">
    <source>
        <dbReference type="Proteomes" id="UP000295493"/>
    </source>
</evidence>
<name>A0A4R6FIF6_9SPHN</name>
<evidence type="ECO:0000313" key="1">
    <source>
        <dbReference type="EMBL" id="TDN81219.1"/>
    </source>
</evidence>
<dbReference type="SUPFAM" id="SSF52266">
    <property type="entry name" value="SGNH hydrolase"/>
    <property type="match status" value="1"/>
</dbReference>
<dbReference type="AlphaFoldDB" id="A0A4R6FIF6"/>
<dbReference type="Proteomes" id="UP000295493">
    <property type="component" value="Unassembled WGS sequence"/>
</dbReference>
<comment type="caution">
    <text evidence="1">The sequence shown here is derived from an EMBL/GenBank/DDBJ whole genome shotgun (WGS) entry which is preliminary data.</text>
</comment>
<protein>
    <recommendedName>
        <fullName evidence="3">Lysophospholipase L1-like esterase</fullName>
    </recommendedName>
</protein>
<gene>
    <name evidence="1" type="ORF">EV664_108161</name>
</gene>
<evidence type="ECO:0008006" key="3">
    <source>
        <dbReference type="Google" id="ProtNLM"/>
    </source>
</evidence>
<proteinExistence type="predicted"/>
<dbReference type="RefSeq" id="WP_133496064.1">
    <property type="nucleotide sequence ID" value="NZ_BMLU01000008.1"/>
</dbReference>
<dbReference type="OrthoDB" id="7940251at2"/>
<sequence length="404" mass="42976">MSIDIVARALAAKARPVDSYPGQVATRCYTNNFASPRKQANANSMHIAREAMFTMPQIAFANWYVSTASYAETGSGGTASFQAKIQYPIGSKWQTVRWNGEDGSPVVADGATSPLSDAGVPLATPIPDGAAFLIHVHAEGEVATVLTYSSAIDRRTAYDRMTLATSGLADSTSIDNVQDGALITPCAILYPTRKPTVLICGDSRGFGFGDMMDGSGDLGEMARSIGPRLGYINACLYGDRLDMFMAGHAQRAALSDYCSHILCNYGINDMQSLPQRTADQIEADIQGFCAVFADKRVFWNTLTPASDGKDWRSLADQTPQSVSQGQRIALNDHLRRNVRGSNGAPLGLTGTFDSASVVESSLNSGKFAIGNGGQAITADGLHLNYIGYAMIANATALDTARIAR</sequence>
<dbReference type="EMBL" id="SNWD01000008">
    <property type="protein sequence ID" value="TDN81219.1"/>
    <property type="molecule type" value="Genomic_DNA"/>
</dbReference>
<keyword evidence="2" id="KW-1185">Reference proteome</keyword>
<organism evidence="1 2">
    <name type="scientific">Stakelama pacifica</name>
    <dbReference type="NCBI Taxonomy" id="517720"/>
    <lineage>
        <taxon>Bacteria</taxon>
        <taxon>Pseudomonadati</taxon>
        <taxon>Pseudomonadota</taxon>
        <taxon>Alphaproteobacteria</taxon>
        <taxon>Sphingomonadales</taxon>
        <taxon>Sphingomonadaceae</taxon>
        <taxon>Stakelama</taxon>
    </lineage>
</organism>
<dbReference type="GO" id="GO:0016788">
    <property type="term" value="F:hydrolase activity, acting on ester bonds"/>
    <property type="evidence" value="ECO:0007669"/>
    <property type="project" value="UniProtKB-ARBA"/>
</dbReference>